<reference evidence="1" key="1">
    <citation type="journal article" date="2014" name="Antimicrob. Agents Chemother.">
        <title>Detection of variants of the pRAS3, pAB5S9, and pSN254 plasmids in Aeromonas salmonicida subsp. salmonicida: multidrug-resistance, interspecies exchanges, and plasmid reshaping.</title>
        <authorList>
            <person name="Vincent A.T."/>
            <person name="Trudel M.V."/>
            <person name="Paquet V.E."/>
            <person name="Boyle B."/>
            <person name="Tanaka K.H."/>
            <person name="Dallaire-Dufresne S."/>
            <person name="Daher R.K."/>
            <person name="Frenette M."/>
            <person name="Derome N."/>
            <person name="Charette S.J."/>
        </authorList>
    </citation>
    <scope>NUCLEOTIDE SEQUENCE</scope>
    <source>
        <strain evidence="1">2004-05MF26</strain>
        <plasmid evidence="1">pSN254b</plasmid>
    </source>
</reference>
<dbReference type="GeneID" id="57334931"/>
<name>A0A096Y697_AERSS</name>
<keyword evidence="1" id="KW-0614">Plasmid</keyword>
<dbReference type="GeneID" id="84238979"/>
<protein>
    <submittedName>
        <fullName evidence="1">Uncharacterized protein</fullName>
    </submittedName>
</protein>
<accession>A0A096Y697</accession>
<dbReference type="RefSeq" id="WP_000018872.1">
    <property type="nucleotide sequence ID" value="NZ_JRYW01000016.1"/>
</dbReference>
<sequence length="179" mass="20477">MSHLNNLKSVMISLAAEHKLPEIYQDDITTDVESLDRFDGLRLVWLLRSCGSVLVPAEVGVNPIYITHWLWSNHGQQVVPFSVDTRTGLIEKIDFEQAEKLIMQMPCNLSSLQNKEYLVDQVNRVLQRGCEMRIWGIFESPSSVESVGGWKEWQSYFSSTGNRLMADFVGKAIRFTNPR</sequence>
<organism evidence="1">
    <name type="scientific">Aeromonas salmonicida subsp. salmonicida</name>
    <dbReference type="NCBI Taxonomy" id="29491"/>
    <lineage>
        <taxon>Bacteria</taxon>
        <taxon>Pseudomonadati</taxon>
        <taxon>Pseudomonadota</taxon>
        <taxon>Gammaproteobacteria</taxon>
        <taxon>Aeromonadales</taxon>
        <taxon>Aeromonadaceae</taxon>
        <taxon>Aeromonas</taxon>
    </lineage>
</organism>
<dbReference type="EMBL" id="KJ909290">
    <property type="protein sequence ID" value="AIM49593.1"/>
    <property type="molecule type" value="Genomic_DNA"/>
</dbReference>
<proteinExistence type="predicted"/>
<dbReference type="AlphaFoldDB" id="A0A096Y697"/>
<evidence type="ECO:0000313" key="1">
    <source>
        <dbReference type="EMBL" id="AIM49593.1"/>
    </source>
</evidence>
<geneLocation type="plasmid" evidence="1">
    <name>pSN254b</name>
</geneLocation>